<evidence type="ECO:0000313" key="1">
    <source>
        <dbReference type="EMBL" id="QDU59911.1"/>
    </source>
</evidence>
<dbReference type="RefSeq" id="WP_145254941.1">
    <property type="nucleotide sequence ID" value="NZ_CP036279.1"/>
</dbReference>
<sequence length="88" mass="9037">MSMYAFTGTETMGAVGPGVVMSEQPIVTYCGLPFATQGMAQDMTVMGPGVYTVGDPMTCVMGMGMVFLGLPSTMGNIVGPSGADYMFG</sequence>
<evidence type="ECO:0000313" key="2">
    <source>
        <dbReference type="Proteomes" id="UP000317093"/>
    </source>
</evidence>
<proteinExistence type="predicted"/>
<gene>
    <name evidence="1" type="ORF">Pan216_07440</name>
</gene>
<evidence type="ECO:0008006" key="3">
    <source>
        <dbReference type="Google" id="ProtNLM"/>
    </source>
</evidence>
<protein>
    <recommendedName>
        <fullName evidence="3">PAAR motif protein</fullName>
    </recommendedName>
</protein>
<accession>A0A518AYV6</accession>
<dbReference type="KEGG" id="knv:Pan216_07440"/>
<dbReference type="EMBL" id="CP036279">
    <property type="protein sequence ID" value="QDU59911.1"/>
    <property type="molecule type" value="Genomic_DNA"/>
</dbReference>
<reference evidence="1 2" key="1">
    <citation type="submission" date="2019-02" db="EMBL/GenBank/DDBJ databases">
        <title>Deep-cultivation of Planctomycetes and their phenomic and genomic characterization uncovers novel biology.</title>
        <authorList>
            <person name="Wiegand S."/>
            <person name="Jogler M."/>
            <person name="Boedeker C."/>
            <person name="Pinto D."/>
            <person name="Vollmers J."/>
            <person name="Rivas-Marin E."/>
            <person name="Kohn T."/>
            <person name="Peeters S.H."/>
            <person name="Heuer A."/>
            <person name="Rast P."/>
            <person name="Oberbeckmann S."/>
            <person name="Bunk B."/>
            <person name="Jeske O."/>
            <person name="Meyerdierks A."/>
            <person name="Storesund J.E."/>
            <person name="Kallscheuer N."/>
            <person name="Luecker S."/>
            <person name="Lage O.M."/>
            <person name="Pohl T."/>
            <person name="Merkel B.J."/>
            <person name="Hornburger P."/>
            <person name="Mueller R.-W."/>
            <person name="Bruemmer F."/>
            <person name="Labrenz M."/>
            <person name="Spormann A.M."/>
            <person name="Op den Camp H."/>
            <person name="Overmann J."/>
            <person name="Amann R."/>
            <person name="Jetten M.S.M."/>
            <person name="Mascher T."/>
            <person name="Medema M.H."/>
            <person name="Devos D.P."/>
            <person name="Kaster A.-K."/>
            <person name="Ovreas L."/>
            <person name="Rohde M."/>
            <person name="Galperin M.Y."/>
            <person name="Jogler C."/>
        </authorList>
    </citation>
    <scope>NUCLEOTIDE SEQUENCE [LARGE SCALE GENOMIC DNA]</scope>
    <source>
        <strain evidence="1 2">Pan216</strain>
    </source>
</reference>
<dbReference type="AlphaFoldDB" id="A0A518AYV6"/>
<dbReference type="Proteomes" id="UP000317093">
    <property type="component" value="Chromosome"/>
</dbReference>
<name>A0A518AYV6_9BACT</name>
<keyword evidence="2" id="KW-1185">Reference proteome</keyword>
<organism evidence="1 2">
    <name type="scientific">Kolteria novifilia</name>
    <dbReference type="NCBI Taxonomy" id="2527975"/>
    <lineage>
        <taxon>Bacteria</taxon>
        <taxon>Pseudomonadati</taxon>
        <taxon>Planctomycetota</taxon>
        <taxon>Planctomycetia</taxon>
        <taxon>Kolteriales</taxon>
        <taxon>Kolteriaceae</taxon>
        <taxon>Kolteria</taxon>
    </lineage>
</organism>